<dbReference type="PANTHER" id="PTHR43280:SF2">
    <property type="entry name" value="HTH-TYPE TRANSCRIPTIONAL REGULATOR EXSA"/>
    <property type="match status" value="1"/>
</dbReference>
<dbReference type="PROSITE" id="PS01124">
    <property type="entry name" value="HTH_ARAC_FAMILY_2"/>
    <property type="match status" value="1"/>
</dbReference>
<comment type="caution">
    <text evidence="7">The sequence shown here is derived from an EMBL/GenBank/DDBJ whole genome shotgun (WGS) entry which is preliminary data.</text>
</comment>
<feature type="domain" description="HTH araC/xylS-type" evidence="5">
    <location>
        <begin position="427"/>
        <end position="525"/>
    </location>
</feature>
<evidence type="ECO:0000259" key="5">
    <source>
        <dbReference type="PROSITE" id="PS01124"/>
    </source>
</evidence>
<dbReference type="SMART" id="SM00448">
    <property type="entry name" value="REC"/>
    <property type="match status" value="1"/>
</dbReference>
<keyword evidence="2 7" id="KW-0238">DNA-binding</keyword>
<dbReference type="InterPro" id="IPR018060">
    <property type="entry name" value="HTH_AraC"/>
</dbReference>
<dbReference type="GO" id="GO:0003677">
    <property type="term" value="F:DNA binding"/>
    <property type="evidence" value="ECO:0007669"/>
    <property type="project" value="UniProtKB-KW"/>
</dbReference>
<dbReference type="InterPro" id="IPR020449">
    <property type="entry name" value="Tscrpt_reg_AraC-type_HTH"/>
</dbReference>
<dbReference type="CDD" id="cd17536">
    <property type="entry name" value="REC_YesN-like"/>
    <property type="match status" value="1"/>
</dbReference>
<dbReference type="PANTHER" id="PTHR43280">
    <property type="entry name" value="ARAC-FAMILY TRANSCRIPTIONAL REGULATOR"/>
    <property type="match status" value="1"/>
</dbReference>
<dbReference type="InterPro" id="IPR011006">
    <property type="entry name" value="CheY-like_superfamily"/>
</dbReference>
<dbReference type="Gene3D" id="1.10.10.60">
    <property type="entry name" value="Homeodomain-like"/>
    <property type="match status" value="2"/>
</dbReference>
<dbReference type="Pfam" id="PF00072">
    <property type="entry name" value="Response_reg"/>
    <property type="match status" value="1"/>
</dbReference>
<evidence type="ECO:0000256" key="3">
    <source>
        <dbReference type="ARBA" id="ARBA00023163"/>
    </source>
</evidence>
<dbReference type="Pfam" id="PF12833">
    <property type="entry name" value="HTH_18"/>
    <property type="match status" value="1"/>
</dbReference>
<evidence type="ECO:0000313" key="7">
    <source>
        <dbReference type="EMBL" id="GFZ94819.1"/>
    </source>
</evidence>
<feature type="domain" description="Response regulatory" evidence="6">
    <location>
        <begin position="3"/>
        <end position="120"/>
    </location>
</feature>
<keyword evidence="8" id="KW-1185">Reference proteome</keyword>
<dbReference type="Gene3D" id="3.40.50.2300">
    <property type="match status" value="1"/>
</dbReference>
<protein>
    <submittedName>
        <fullName evidence="7">DNA-binding response regulator</fullName>
    </submittedName>
</protein>
<feature type="modified residue" description="4-aspartylphosphate" evidence="4">
    <location>
        <position position="55"/>
    </location>
</feature>
<dbReference type="PROSITE" id="PS50110">
    <property type="entry name" value="RESPONSE_REGULATORY"/>
    <property type="match status" value="1"/>
</dbReference>
<accession>A0ABQ1F0Q8</accession>
<keyword evidence="3" id="KW-0804">Transcription</keyword>
<evidence type="ECO:0000256" key="1">
    <source>
        <dbReference type="ARBA" id="ARBA00023015"/>
    </source>
</evidence>
<dbReference type="SUPFAM" id="SSF52172">
    <property type="entry name" value="CheY-like"/>
    <property type="match status" value="1"/>
</dbReference>
<dbReference type="PRINTS" id="PR00032">
    <property type="entry name" value="HTHARAC"/>
</dbReference>
<organism evidence="7 8">
    <name type="scientific">Paenibacillus marchantiophytorum</name>
    <dbReference type="NCBI Taxonomy" id="1619310"/>
    <lineage>
        <taxon>Bacteria</taxon>
        <taxon>Bacillati</taxon>
        <taxon>Bacillota</taxon>
        <taxon>Bacilli</taxon>
        <taxon>Bacillales</taxon>
        <taxon>Paenibacillaceae</taxon>
        <taxon>Paenibacillus</taxon>
    </lineage>
</organism>
<keyword evidence="4" id="KW-0597">Phosphoprotein</keyword>
<sequence>MFNLLIVDDEIYAVEALKSGVKWASLGFSGIYEAYNIQDAQEILKMTTIDLVICDIEMPGGNGFELLEWIRLYYLDMATLFLTCHAEFKYAQRAIQLGTHDYLLKPVDYADLKETVRRIAKSMQEEREWKASQGMAQAFWETKKPMLVERFWQDVLSSRIATSTEPMAKALQEFAVPFNPEQMEVLPILISIEEWTQVLTERDEELMEYAMRKVAEEIVLKGMAGCTIQERNGANVIFLYVDKMARMDINEIVRRCEAFIQYSMRHFYCKASCYIGEPSPIEQTKLICEALLKIEFDNIKRSQTVHLYKSMKEEPARFRAFDLSEWPSLIEQGDETELHQRIYRLFAAFKFEGGNAESLLIYYHSILQTIYSVLHKRGKYVQEVFAETEALEMALIPKTIRQMEEWAVRVTGVVSRYVKTDEDSIVRKVKDYIHAHLDDRIERPELAELVHLNPAYLSRLFKKETGESLSEYILTEKMKLSQQLLRGSSKPISEIAQVAGYSNLSYFSKAFKKMFNVSPLAYRKGEL</sequence>
<dbReference type="InterPro" id="IPR018062">
    <property type="entry name" value="HTH_AraC-typ_CS"/>
</dbReference>
<evidence type="ECO:0000313" key="8">
    <source>
        <dbReference type="Proteomes" id="UP000615455"/>
    </source>
</evidence>
<evidence type="ECO:0000256" key="2">
    <source>
        <dbReference type="ARBA" id="ARBA00023125"/>
    </source>
</evidence>
<evidence type="ECO:0000259" key="6">
    <source>
        <dbReference type="PROSITE" id="PS50110"/>
    </source>
</evidence>
<dbReference type="SUPFAM" id="SSF46689">
    <property type="entry name" value="Homeodomain-like"/>
    <property type="match status" value="2"/>
</dbReference>
<dbReference type="Proteomes" id="UP000615455">
    <property type="component" value="Unassembled WGS sequence"/>
</dbReference>
<dbReference type="SMART" id="SM00342">
    <property type="entry name" value="HTH_ARAC"/>
    <property type="match status" value="1"/>
</dbReference>
<reference evidence="8" key="1">
    <citation type="journal article" date="2019" name="Int. J. Syst. Evol. Microbiol.">
        <title>The Global Catalogue of Microorganisms (GCM) 10K type strain sequencing project: providing services to taxonomists for standard genome sequencing and annotation.</title>
        <authorList>
            <consortium name="The Broad Institute Genomics Platform"/>
            <consortium name="The Broad Institute Genome Sequencing Center for Infectious Disease"/>
            <person name="Wu L."/>
            <person name="Ma J."/>
        </authorList>
    </citation>
    <scope>NUCLEOTIDE SEQUENCE [LARGE SCALE GENOMIC DNA]</scope>
    <source>
        <strain evidence="8">CGMCC 1.15043</strain>
    </source>
</reference>
<dbReference type="InterPro" id="IPR001789">
    <property type="entry name" value="Sig_transdc_resp-reg_receiver"/>
</dbReference>
<name>A0ABQ1F0Q8_9BACL</name>
<gene>
    <name evidence="7" type="ORF">GCM10008018_46510</name>
</gene>
<keyword evidence="1" id="KW-0805">Transcription regulation</keyword>
<evidence type="ECO:0000256" key="4">
    <source>
        <dbReference type="PROSITE-ProRule" id="PRU00169"/>
    </source>
</evidence>
<dbReference type="EMBL" id="BMHE01000028">
    <property type="protein sequence ID" value="GFZ94819.1"/>
    <property type="molecule type" value="Genomic_DNA"/>
</dbReference>
<dbReference type="RefSeq" id="WP_189015470.1">
    <property type="nucleotide sequence ID" value="NZ_BMHE01000028.1"/>
</dbReference>
<proteinExistence type="predicted"/>
<dbReference type="InterPro" id="IPR009057">
    <property type="entry name" value="Homeodomain-like_sf"/>
</dbReference>
<dbReference type="PROSITE" id="PS00041">
    <property type="entry name" value="HTH_ARAC_FAMILY_1"/>
    <property type="match status" value="1"/>
</dbReference>